<dbReference type="InterPro" id="IPR023393">
    <property type="entry name" value="START-like_dom_sf"/>
</dbReference>
<feature type="domain" description="Activator of Hsp90 ATPase homologue 1/2-like C-terminal" evidence="2">
    <location>
        <begin position="24"/>
        <end position="75"/>
    </location>
</feature>
<keyword evidence="4" id="KW-1185">Reference proteome</keyword>
<evidence type="ECO:0000313" key="3">
    <source>
        <dbReference type="EMBL" id="EQA46488.1"/>
    </source>
</evidence>
<gene>
    <name evidence="3" type="ORF">LEP1GSC050_0135</name>
</gene>
<reference evidence="3" key="1">
    <citation type="submission" date="2013-05" db="EMBL/GenBank/DDBJ databases">
        <authorList>
            <person name="Harkins D.M."/>
            <person name="Durkin A.S."/>
            <person name="Brinkac L.M."/>
            <person name="Haft D.H."/>
            <person name="Selengut J.D."/>
            <person name="Sanka R."/>
            <person name="DePew J."/>
            <person name="Purushe J."/>
            <person name="Hartskeerl R.A."/>
            <person name="Ahmed A."/>
            <person name="van der Linden H."/>
            <person name="Goris M.G.A."/>
            <person name="Vinetz J.M."/>
            <person name="Sutton G.G."/>
            <person name="Nierman W.C."/>
            <person name="Fouts D.E."/>
        </authorList>
    </citation>
    <scope>NUCLEOTIDE SEQUENCE [LARGE SCALE GENOMIC DNA]</scope>
    <source>
        <strain evidence="3">5399</strain>
    </source>
</reference>
<dbReference type="SUPFAM" id="SSF55961">
    <property type="entry name" value="Bet v1-like"/>
    <property type="match status" value="1"/>
</dbReference>
<dbReference type="EMBL" id="AHMO02000007">
    <property type="protein sequence ID" value="EQA46488.1"/>
    <property type="molecule type" value="Genomic_DNA"/>
</dbReference>
<dbReference type="Proteomes" id="UP000015454">
    <property type="component" value="Unassembled WGS sequence"/>
</dbReference>
<evidence type="ECO:0000256" key="1">
    <source>
        <dbReference type="ARBA" id="ARBA00006817"/>
    </source>
</evidence>
<evidence type="ECO:0000259" key="2">
    <source>
        <dbReference type="Pfam" id="PF08327"/>
    </source>
</evidence>
<dbReference type="AlphaFoldDB" id="T0GMA1"/>
<proteinExistence type="inferred from homology"/>
<name>T0GMA1_9LEPT</name>
<dbReference type="Gene3D" id="3.30.530.20">
    <property type="match status" value="1"/>
</dbReference>
<protein>
    <submittedName>
        <fullName evidence="3">Toxin-antitoxin system, toxin component domain protein</fullName>
    </submittedName>
</protein>
<dbReference type="InterPro" id="IPR013538">
    <property type="entry name" value="ASHA1/2-like_C"/>
</dbReference>
<dbReference type="STRING" id="1049789.LEP1GSC050_0135"/>
<organism evidence="3 4">
    <name type="scientific">Leptospira broomii serovar Hurstbridge str. 5399</name>
    <dbReference type="NCBI Taxonomy" id="1049789"/>
    <lineage>
        <taxon>Bacteria</taxon>
        <taxon>Pseudomonadati</taxon>
        <taxon>Spirochaetota</taxon>
        <taxon>Spirochaetia</taxon>
        <taxon>Leptospirales</taxon>
        <taxon>Leptospiraceae</taxon>
        <taxon>Leptospira</taxon>
    </lineage>
</organism>
<accession>T0GMA1</accession>
<comment type="similarity">
    <text evidence="1">Belongs to the AHA1 family.</text>
</comment>
<dbReference type="Pfam" id="PF08327">
    <property type="entry name" value="AHSA1"/>
    <property type="match status" value="1"/>
</dbReference>
<sequence>MIENNVEAIVEGNRVIYKRYFGIPIDLLFEVWSSQEHLSEWWGPDGFTLTTTRLDFSSGGVWEFIMHGPMDTTIKTRSDL</sequence>
<comment type="caution">
    <text evidence="3">The sequence shown here is derived from an EMBL/GenBank/DDBJ whole genome shotgun (WGS) entry which is preliminary data.</text>
</comment>
<evidence type="ECO:0000313" key="4">
    <source>
        <dbReference type="Proteomes" id="UP000015454"/>
    </source>
</evidence>